<gene>
    <name evidence="1" type="ORF">OXU80_22205</name>
</gene>
<name>A0ACD4NKW6_9HYPH</name>
<evidence type="ECO:0000313" key="2">
    <source>
        <dbReference type="Proteomes" id="UP001163223"/>
    </source>
</evidence>
<dbReference type="Proteomes" id="UP001163223">
    <property type="component" value="Chromosome"/>
</dbReference>
<dbReference type="EMBL" id="CP113520">
    <property type="protein sequence ID" value="WAJ27528.1"/>
    <property type="molecule type" value="Genomic_DNA"/>
</dbReference>
<keyword evidence="2" id="KW-1185">Reference proteome</keyword>
<reference evidence="1" key="1">
    <citation type="submission" date="2022-11" db="EMBL/GenBank/DDBJ databases">
        <title>beta-Carotene-producing bacterium, Jeongeuplla avenae sp. nov., alleviates the salt stress of Arabidopsis seedlings.</title>
        <authorList>
            <person name="Jiang L."/>
            <person name="Lee J."/>
        </authorList>
    </citation>
    <scope>NUCLEOTIDE SEQUENCE</scope>
    <source>
        <strain evidence="1">DY_R2A_6</strain>
    </source>
</reference>
<protein>
    <submittedName>
        <fullName evidence="1">Uncharacterized protein</fullName>
    </submittedName>
</protein>
<organism evidence="1 2">
    <name type="scientific">Antarcticirhabdus aurantiaca</name>
    <dbReference type="NCBI Taxonomy" id="2606717"/>
    <lineage>
        <taxon>Bacteria</taxon>
        <taxon>Pseudomonadati</taxon>
        <taxon>Pseudomonadota</taxon>
        <taxon>Alphaproteobacteria</taxon>
        <taxon>Hyphomicrobiales</taxon>
        <taxon>Aurantimonadaceae</taxon>
        <taxon>Antarcticirhabdus</taxon>
    </lineage>
</organism>
<sequence>MDFAVIENGVVTNAVEATAAFAEAQGWIELTGGAGIGWGYKDGTFSPPVTSPTPATPLGPISDRQFFQALALAPYSIITPQEALDAVKTGEIPQVMQAVIDQLPADRQFAATMLIAGGTEFVRDNDLVSVFGASQGMNAGQIDDFWRFAQGL</sequence>
<proteinExistence type="predicted"/>
<evidence type="ECO:0000313" key="1">
    <source>
        <dbReference type="EMBL" id="WAJ27528.1"/>
    </source>
</evidence>
<accession>A0ACD4NKW6</accession>